<gene>
    <name evidence="7" type="ORF">MB2181_04970</name>
</gene>
<dbReference type="PANTHER" id="PTHR30250:SF26">
    <property type="entry name" value="PSMA PROTEIN"/>
    <property type="match status" value="1"/>
</dbReference>
<feature type="transmembrane region" description="Helical" evidence="6">
    <location>
        <begin position="227"/>
        <end position="244"/>
    </location>
</feature>
<feature type="transmembrane region" description="Helical" evidence="6">
    <location>
        <begin position="441"/>
        <end position="459"/>
    </location>
</feature>
<organism evidence="7 8">
    <name type="scientific">Methylophilales bacterium HTCC2181</name>
    <dbReference type="NCBI Taxonomy" id="383631"/>
    <lineage>
        <taxon>Bacteria</taxon>
        <taxon>Pseudomonadati</taxon>
        <taxon>Pseudomonadota</taxon>
        <taxon>Betaproteobacteria</taxon>
        <taxon>Nitrosomonadales</taxon>
        <taxon>OM43 clade</taxon>
    </lineage>
</organism>
<feature type="transmembrane region" description="Helical" evidence="6">
    <location>
        <begin position="305"/>
        <end position="324"/>
    </location>
</feature>
<dbReference type="OrthoDB" id="653189at2"/>
<dbReference type="Pfam" id="PF01943">
    <property type="entry name" value="Polysacc_synt"/>
    <property type="match status" value="1"/>
</dbReference>
<feature type="transmembrane region" description="Helical" evidence="6">
    <location>
        <begin position="402"/>
        <end position="421"/>
    </location>
</feature>
<dbReference type="GO" id="GO:0005886">
    <property type="term" value="C:plasma membrane"/>
    <property type="evidence" value="ECO:0007669"/>
    <property type="project" value="UniProtKB-SubCell"/>
</dbReference>
<sequence length="502" mass="56665">MSLKKNVVANFLGQGWTALMSIVFLPFYIKYLGMEAYGLIGLFITLQACLIVLDLGFSQTLNREMARFKAGKYTSISIKNLLRSVEYVLLFMATIIFLLVWGSSDFIAYNWLKAENISSNTISNAVIFMGAIIALRPLELIYLRSLLGIEKQVAANMITGLASLTRFGGALLILSMVNNSIVAFFMWQLAASMISLLMLMVFTYYYLPKKKGNPVASFLSIRRVWKFAIGMSGISLLAIMMTQFDKILLSGLLSLEVYGHYTLAWTVASSTLLLALPMSQAYYPKFVDLVANKKDVGLCKLYHQGSQMVSLLVGSFAAILLFFRNDIVFLWTGDAELASNVSPILLPLVLGCFLNCLVWMPYQIQLAYGWTRFGLWVNLVGVIFILPSIYIFTPMYGGVGAAWIWVLLNLGYVSVGMHFMFKKLLRTEKRTWYVEDILKPMAYIVSVVIFFRATVYVNLESELTKLLFYIVVWFISVAFAVFMSSTLRPLMLNMFLPLIKTK</sequence>
<dbReference type="InterPro" id="IPR002797">
    <property type="entry name" value="Polysacc_synth"/>
</dbReference>
<feature type="transmembrane region" description="Helical" evidence="6">
    <location>
        <begin position="7"/>
        <end position="29"/>
    </location>
</feature>
<feature type="transmembrane region" description="Helical" evidence="6">
    <location>
        <begin position="264"/>
        <end position="284"/>
    </location>
</feature>
<feature type="transmembrane region" description="Helical" evidence="6">
    <location>
        <begin position="153"/>
        <end position="175"/>
    </location>
</feature>
<evidence type="ECO:0000313" key="7">
    <source>
        <dbReference type="EMBL" id="EAV47401.1"/>
    </source>
</evidence>
<feature type="transmembrane region" description="Helical" evidence="6">
    <location>
        <begin position="374"/>
        <end position="396"/>
    </location>
</feature>
<dbReference type="PANTHER" id="PTHR30250">
    <property type="entry name" value="PST FAMILY PREDICTED COLANIC ACID TRANSPORTER"/>
    <property type="match status" value="1"/>
</dbReference>
<proteinExistence type="predicted"/>
<feature type="transmembrane region" description="Helical" evidence="6">
    <location>
        <begin position="466"/>
        <end position="487"/>
    </location>
</feature>
<evidence type="ECO:0000256" key="1">
    <source>
        <dbReference type="ARBA" id="ARBA00004651"/>
    </source>
</evidence>
<feature type="transmembrane region" description="Helical" evidence="6">
    <location>
        <begin position="181"/>
        <end position="207"/>
    </location>
</feature>
<accession>A0P791</accession>
<keyword evidence="4 6" id="KW-1133">Transmembrane helix</keyword>
<feature type="transmembrane region" description="Helical" evidence="6">
    <location>
        <begin position="35"/>
        <end position="57"/>
    </location>
</feature>
<dbReference type="AlphaFoldDB" id="A0P791"/>
<protein>
    <recommendedName>
        <fullName evidence="9">Polysaccharide biosynthesis protein</fullName>
    </recommendedName>
</protein>
<evidence type="ECO:0008006" key="9">
    <source>
        <dbReference type="Google" id="ProtNLM"/>
    </source>
</evidence>
<evidence type="ECO:0000313" key="8">
    <source>
        <dbReference type="Proteomes" id="UP000054262"/>
    </source>
</evidence>
<keyword evidence="8" id="KW-1185">Reference proteome</keyword>
<evidence type="ECO:0000256" key="3">
    <source>
        <dbReference type="ARBA" id="ARBA00022692"/>
    </source>
</evidence>
<feature type="transmembrane region" description="Helical" evidence="6">
    <location>
        <begin position="344"/>
        <end position="362"/>
    </location>
</feature>
<feature type="transmembrane region" description="Helical" evidence="6">
    <location>
        <begin position="87"/>
        <end position="109"/>
    </location>
</feature>
<comment type="caution">
    <text evidence="7">The sequence shown here is derived from an EMBL/GenBank/DDBJ whole genome shotgun (WGS) entry which is preliminary data.</text>
</comment>
<keyword evidence="2" id="KW-1003">Cell membrane</keyword>
<evidence type="ECO:0000256" key="4">
    <source>
        <dbReference type="ARBA" id="ARBA00022989"/>
    </source>
</evidence>
<dbReference type="Proteomes" id="UP000054262">
    <property type="component" value="Unassembled WGS sequence"/>
</dbReference>
<dbReference type="EMBL" id="AAUX01000001">
    <property type="protein sequence ID" value="EAV47401.1"/>
    <property type="molecule type" value="Genomic_DNA"/>
</dbReference>
<evidence type="ECO:0000256" key="6">
    <source>
        <dbReference type="SAM" id="Phobius"/>
    </source>
</evidence>
<evidence type="ECO:0000256" key="2">
    <source>
        <dbReference type="ARBA" id="ARBA00022475"/>
    </source>
</evidence>
<feature type="transmembrane region" description="Helical" evidence="6">
    <location>
        <begin position="121"/>
        <end position="141"/>
    </location>
</feature>
<evidence type="ECO:0000256" key="5">
    <source>
        <dbReference type="ARBA" id="ARBA00023136"/>
    </source>
</evidence>
<dbReference type="InterPro" id="IPR050833">
    <property type="entry name" value="Poly_Biosynth_Transport"/>
</dbReference>
<name>A0P791_9PROT</name>
<reference evidence="7 8" key="1">
    <citation type="submission" date="2006-11" db="EMBL/GenBank/DDBJ databases">
        <authorList>
            <person name="Giovannoni S."/>
            <person name="Vergin K."/>
            <person name="Ferriera S."/>
            <person name="Johnson J."/>
            <person name="Kravitz S."/>
            <person name="Beeson K."/>
            <person name="Sutton G."/>
            <person name="Rogers Y.-H."/>
            <person name="Friedman R."/>
            <person name="Frazier M."/>
            <person name="Venter J.C."/>
        </authorList>
    </citation>
    <scope>NUCLEOTIDE SEQUENCE [LARGE SCALE GENOMIC DNA]</scope>
    <source>
        <strain evidence="7 8">HTCC2181</strain>
    </source>
</reference>
<keyword evidence="3 6" id="KW-0812">Transmembrane</keyword>
<keyword evidence="5 6" id="KW-0472">Membrane</keyword>
<comment type="subcellular location">
    <subcellularLocation>
        <location evidence="1">Cell membrane</location>
        <topology evidence="1">Multi-pass membrane protein</topology>
    </subcellularLocation>
</comment>